<gene>
    <name evidence="2" type="ORF">B296_00035115</name>
</gene>
<feature type="region of interest" description="Disordered" evidence="1">
    <location>
        <begin position="1"/>
        <end position="42"/>
    </location>
</feature>
<sequence>MKEATVVVEGEKGDGGSGSKGGGDDKGGTMTGGSGEGYDRGRRRDYMAVVSMFATAKAVAIGSSGGRRRAADESDNNGDNNNTRGRGSARGGYGSWEEKEEGSGEGLVTTGCALPWASRQ</sequence>
<evidence type="ECO:0000256" key="1">
    <source>
        <dbReference type="SAM" id="MobiDB-lite"/>
    </source>
</evidence>
<evidence type="ECO:0000313" key="3">
    <source>
        <dbReference type="Proteomes" id="UP000287651"/>
    </source>
</evidence>
<accession>A0A426YCD8</accession>
<feature type="region of interest" description="Disordered" evidence="1">
    <location>
        <begin position="59"/>
        <end position="120"/>
    </location>
</feature>
<feature type="compositionally biased region" description="Low complexity" evidence="1">
    <location>
        <begin position="77"/>
        <end position="86"/>
    </location>
</feature>
<dbReference type="Proteomes" id="UP000287651">
    <property type="component" value="Unassembled WGS sequence"/>
</dbReference>
<comment type="caution">
    <text evidence="2">The sequence shown here is derived from an EMBL/GenBank/DDBJ whole genome shotgun (WGS) entry which is preliminary data.</text>
</comment>
<feature type="compositionally biased region" description="Basic and acidic residues" evidence="1">
    <location>
        <begin position="1"/>
        <end position="14"/>
    </location>
</feature>
<organism evidence="2 3">
    <name type="scientific">Ensete ventricosum</name>
    <name type="common">Abyssinian banana</name>
    <name type="synonym">Musa ensete</name>
    <dbReference type="NCBI Taxonomy" id="4639"/>
    <lineage>
        <taxon>Eukaryota</taxon>
        <taxon>Viridiplantae</taxon>
        <taxon>Streptophyta</taxon>
        <taxon>Embryophyta</taxon>
        <taxon>Tracheophyta</taxon>
        <taxon>Spermatophyta</taxon>
        <taxon>Magnoliopsida</taxon>
        <taxon>Liliopsida</taxon>
        <taxon>Zingiberales</taxon>
        <taxon>Musaceae</taxon>
        <taxon>Ensete</taxon>
    </lineage>
</organism>
<name>A0A426YCD8_ENSVE</name>
<reference evidence="2 3" key="1">
    <citation type="journal article" date="2014" name="Agronomy (Basel)">
        <title>A Draft Genome Sequence for Ensete ventricosum, the Drought-Tolerant Tree Against Hunger.</title>
        <authorList>
            <person name="Harrison J."/>
            <person name="Moore K.A."/>
            <person name="Paszkiewicz K."/>
            <person name="Jones T."/>
            <person name="Grant M."/>
            <person name="Ambacheew D."/>
            <person name="Muzemil S."/>
            <person name="Studholme D.J."/>
        </authorList>
    </citation>
    <scope>NUCLEOTIDE SEQUENCE [LARGE SCALE GENOMIC DNA]</scope>
</reference>
<dbReference type="EMBL" id="AMZH03013357">
    <property type="protein sequence ID" value="RRT49422.1"/>
    <property type="molecule type" value="Genomic_DNA"/>
</dbReference>
<proteinExistence type="predicted"/>
<dbReference type="AlphaFoldDB" id="A0A426YCD8"/>
<protein>
    <submittedName>
        <fullName evidence="2">Uncharacterized protein</fullName>
    </submittedName>
</protein>
<evidence type="ECO:0000313" key="2">
    <source>
        <dbReference type="EMBL" id="RRT49422.1"/>
    </source>
</evidence>